<dbReference type="EMBL" id="JAPDGR010002440">
    <property type="protein sequence ID" value="KAJ2975774.1"/>
    <property type="molecule type" value="Genomic_DNA"/>
</dbReference>
<reference evidence="1" key="1">
    <citation type="submission" date="2022-10" db="EMBL/GenBank/DDBJ databases">
        <title>Genome Sequence of Xylaria curta.</title>
        <authorList>
            <person name="Buettner E."/>
        </authorList>
    </citation>
    <scope>NUCLEOTIDE SEQUENCE</scope>
    <source>
        <strain evidence="1">Babe10</strain>
    </source>
</reference>
<keyword evidence="2" id="KW-1185">Reference proteome</keyword>
<evidence type="ECO:0000313" key="2">
    <source>
        <dbReference type="Proteomes" id="UP001143856"/>
    </source>
</evidence>
<evidence type="ECO:0000313" key="1">
    <source>
        <dbReference type="EMBL" id="KAJ2975774.1"/>
    </source>
</evidence>
<accession>A0ACC1NBE8</accession>
<comment type="caution">
    <text evidence="1">The sequence shown here is derived from an EMBL/GenBank/DDBJ whole genome shotgun (WGS) entry which is preliminary data.</text>
</comment>
<organism evidence="1 2">
    <name type="scientific">Xylaria curta</name>
    <dbReference type="NCBI Taxonomy" id="42375"/>
    <lineage>
        <taxon>Eukaryota</taxon>
        <taxon>Fungi</taxon>
        <taxon>Dikarya</taxon>
        <taxon>Ascomycota</taxon>
        <taxon>Pezizomycotina</taxon>
        <taxon>Sordariomycetes</taxon>
        <taxon>Xylariomycetidae</taxon>
        <taxon>Xylariales</taxon>
        <taxon>Xylariaceae</taxon>
        <taxon>Xylaria</taxon>
    </lineage>
</organism>
<name>A0ACC1NBE8_9PEZI</name>
<dbReference type="Proteomes" id="UP001143856">
    <property type="component" value="Unassembled WGS sequence"/>
</dbReference>
<protein>
    <submittedName>
        <fullName evidence="1">Uncharacterized protein</fullName>
    </submittedName>
</protein>
<gene>
    <name evidence="1" type="ORF">NUW58_g8264</name>
</gene>
<proteinExistence type="predicted"/>
<sequence length="481" mass="53936">MATIILGTQWGNEGKGTESPCDPSRFFVSWRELTLGVTTGKLADLLINEDNFQLCARAGEWADPQAGLNASVLILMYPKQRAEYVLHILPETVSNAGTKHVLMQSLRISTMPGIRKSFAPVALAPAQCRSTLSGKWIPSFFKELETLEAKGLSGVRDRILVSDRCHVNLDLHAAVDGLEEIELGERQISTTGRGIGPAYSTKAARSGIRVHDIFDQEAFESKLRTLAEGYRKRFGDLLNYDVDDEIQRFRQYRPKLAEFCVDAVHLILNMQKHNAKILVEGANALMLDIDYGTYPSSRFGRWSSDEADDQTNPSSSVKTTRVGEGIFKTEDHGEIGAKLQTIGREWGASTERKRRCGWIDLVVLKYSIAINDYTYLNLSKLDVLDTFPVIKLAVAYKDPETGMALENFPADLNILERCEVVYHEMEGWQQPITHIRTFDALPEQAKAYVRLIEQHCGVPVIWISTGPGREDMIRRPLPAHI</sequence>